<dbReference type="RefSeq" id="WP_390259784.1">
    <property type="nucleotide sequence ID" value="NZ_JBHUGH010000003.1"/>
</dbReference>
<feature type="transmembrane region" description="Helical" evidence="1">
    <location>
        <begin position="56"/>
        <end position="78"/>
    </location>
</feature>
<protein>
    <submittedName>
        <fullName evidence="2">DUF1467 family protein</fullName>
    </submittedName>
</protein>
<evidence type="ECO:0000256" key="1">
    <source>
        <dbReference type="SAM" id="Phobius"/>
    </source>
</evidence>
<keyword evidence="3" id="KW-1185">Reference proteome</keyword>
<dbReference type="EMBL" id="JBHUGH010000003">
    <property type="protein sequence ID" value="MFD1911455.1"/>
    <property type="molecule type" value="Genomic_DNA"/>
</dbReference>
<name>A0ABW4S1I0_9RHOB</name>
<evidence type="ECO:0000313" key="2">
    <source>
        <dbReference type="EMBL" id="MFD1911455.1"/>
    </source>
</evidence>
<accession>A0ABW4S1I0</accession>
<dbReference type="InterPro" id="IPR009935">
    <property type="entry name" value="DUF1467"/>
</dbReference>
<sequence>MSIVSAAVLFAVIWFLVLFVVLPLRLTSQGEAGAVVPGTPSSAPSDPGLGPKVRIVTVAALVIWAVIASIILFSGLTVRDIDWFDRMPPLPAAATDGTGG</sequence>
<proteinExistence type="predicted"/>
<gene>
    <name evidence="2" type="ORF">ACFSGJ_04415</name>
</gene>
<dbReference type="Proteomes" id="UP001597353">
    <property type="component" value="Unassembled WGS sequence"/>
</dbReference>
<reference evidence="3" key="1">
    <citation type="journal article" date="2019" name="Int. J. Syst. Evol. Microbiol.">
        <title>The Global Catalogue of Microorganisms (GCM) 10K type strain sequencing project: providing services to taxonomists for standard genome sequencing and annotation.</title>
        <authorList>
            <consortium name="The Broad Institute Genomics Platform"/>
            <consortium name="The Broad Institute Genome Sequencing Center for Infectious Disease"/>
            <person name="Wu L."/>
            <person name="Ma J."/>
        </authorList>
    </citation>
    <scope>NUCLEOTIDE SEQUENCE [LARGE SCALE GENOMIC DNA]</scope>
    <source>
        <strain evidence="3">CGMCC 4.7242</strain>
    </source>
</reference>
<evidence type="ECO:0000313" key="3">
    <source>
        <dbReference type="Proteomes" id="UP001597353"/>
    </source>
</evidence>
<keyword evidence="1" id="KW-0812">Transmembrane</keyword>
<comment type="caution">
    <text evidence="2">The sequence shown here is derived from an EMBL/GenBank/DDBJ whole genome shotgun (WGS) entry which is preliminary data.</text>
</comment>
<dbReference type="Pfam" id="PF07330">
    <property type="entry name" value="DUF1467"/>
    <property type="match status" value="1"/>
</dbReference>
<organism evidence="2 3">
    <name type="scientific">Halodurantibacterium flavum</name>
    <dbReference type="NCBI Taxonomy" id="1382802"/>
    <lineage>
        <taxon>Bacteria</taxon>
        <taxon>Pseudomonadati</taxon>
        <taxon>Pseudomonadota</taxon>
        <taxon>Alphaproteobacteria</taxon>
        <taxon>Rhodobacterales</taxon>
        <taxon>Paracoccaceae</taxon>
        <taxon>Halodurantibacterium</taxon>
    </lineage>
</organism>
<keyword evidence="1" id="KW-1133">Transmembrane helix</keyword>
<keyword evidence="1" id="KW-0472">Membrane</keyword>